<evidence type="ECO:0000313" key="1">
    <source>
        <dbReference type="EMBL" id="VDO26867.1"/>
    </source>
</evidence>
<reference evidence="3" key="1">
    <citation type="submission" date="2017-02" db="UniProtKB">
        <authorList>
            <consortium name="WormBaseParasite"/>
        </authorList>
    </citation>
    <scope>IDENTIFICATION</scope>
</reference>
<sequence>MIECSFVNICDKNNNNTNLTQNVCSKAQIPAGMKLMSLLASACVANTRFPRTSMATLSSGCDLSRRCCWITGMFS</sequence>
<evidence type="ECO:0000313" key="3">
    <source>
        <dbReference type="WBParaSite" id="HPLM_0000572401-mRNA-1"/>
    </source>
</evidence>
<name>A0A0N4W6M5_HAEPC</name>
<evidence type="ECO:0000313" key="2">
    <source>
        <dbReference type="Proteomes" id="UP000268014"/>
    </source>
</evidence>
<dbReference type="WBParaSite" id="HPLM_0000572401-mRNA-1">
    <property type="protein sequence ID" value="HPLM_0000572401-mRNA-1"/>
    <property type="gene ID" value="HPLM_0000572401"/>
</dbReference>
<proteinExistence type="predicted"/>
<dbReference type="AlphaFoldDB" id="A0A0N4W6M5"/>
<organism evidence="3">
    <name type="scientific">Haemonchus placei</name>
    <name type="common">Barber's pole worm</name>
    <dbReference type="NCBI Taxonomy" id="6290"/>
    <lineage>
        <taxon>Eukaryota</taxon>
        <taxon>Metazoa</taxon>
        <taxon>Ecdysozoa</taxon>
        <taxon>Nematoda</taxon>
        <taxon>Chromadorea</taxon>
        <taxon>Rhabditida</taxon>
        <taxon>Rhabditina</taxon>
        <taxon>Rhabditomorpha</taxon>
        <taxon>Strongyloidea</taxon>
        <taxon>Trichostrongylidae</taxon>
        <taxon>Haemonchus</taxon>
    </lineage>
</organism>
<dbReference type="EMBL" id="UZAF01016380">
    <property type="protein sequence ID" value="VDO26867.1"/>
    <property type="molecule type" value="Genomic_DNA"/>
</dbReference>
<reference evidence="1 2" key="2">
    <citation type="submission" date="2018-11" db="EMBL/GenBank/DDBJ databases">
        <authorList>
            <consortium name="Pathogen Informatics"/>
        </authorList>
    </citation>
    <scope>NUCLEOTIDE SEQUENCE [LARGE SCALE GENOMIC DNA]</scope>
    <source>
        <strain evidence="1 2">MHpl1</strain>
    </source>
</reference>
<protein>
    <submittedName>
        <fullName evidence="1 3">Uncharacterized protein</fullName>
    </submittedName>
</protein>
<accession>A0A0N4W6M5</accession>
<gene>
    <name evidence="1" type="ORF">HPLM_LOCUS5716</name>
</gene>
<keyword evidence="2" id="KW-1185">Reference proteome</keyword>
<dbReference type="Proteomes" id="UP000268014">
    <property type="component" value="Unassembled WGS sequence"/>
</dbReference>